<keyword evidence="3" id="KW-1185">Reference proteome</keyword>
<dbReference type="Proteomes" id="UP000315471">
    <property type="component" value="Unassembled WGS sequence"/>
</dbReference>
<dbReference type="AlphaFoldDB" id="A0A5C6E346"/>
<keyword evidence="1" id="KW-0472">Membrane</keyword>
<comment type="caution">
    <text evidence="2">The sequence shown here is derived from an EMBL/GenBank/DDBJ whole genome shotgun (WGS) entry which is preliminary data.</text>
</comment>
<dbReference type="EMBL" id="SJPY01000003">
    <property type="protein sequence ID" value="TWU43342.1"/>
    <property type="molecule type" value="Genomic_DNA"/>
</dbReference>
<organism evidence="2 3">
    <name type="scientific">Novipirellula aureliae</name>
    <dbReference type="NCBI Taxonomy" id="2527966"/>
    <lineage>
        <taxon>Bacteria</taxon>
        <taxon>Pseudomonadati</taxon>
        <taxon>Planctomycetota</taxon>
        <taxon>Planctomycetia</taxon>
        <taxon>Pirellulales</taxon>
        <taxon>Pirellulaceae</taxon>
        <taxon>Novipirellula</taxon>
    </lineage>
</organism>
<dbReference type="RefSeq" id="WP_146599785.1">
    <property type="nucleotide sequence ID" value="NZ_SJPY01000003.1"/>
</dbReference>
<evidence type="ECO:0000313" key="3">
    <source>
        <dbReference type="Proteomes" id="UP000315471"/>
    </source>
</evidence>
<gene>
    <name evidence="2" type="ORF">Q31b_23810</name>
</gene>
<reference evidence="2 3" key="1">
    <citation type="submission" date="2019-02" db="EMBL/GenBank/DDBJ databases">
        <title>Deep-cultivation of Planctomycetes and their phenomic and genomic characterization uncovers novel biology.</title>
        <authorList>
            <person name="Wiegand S."/>
            <person name="Jogler M."/>
            <person name="Boedeker C."/>
            <person name="Pinto D."/>
            <person name="Vollmers J."/>
            <person name="Rivas-Marin E."/>
            <person name="Kohn T."/>
            <person name="Peeters S.H."/>
            <person name="Heuer A."/>
            <person name="Rast P."/>
            <person name="Oberbeckmann S."/>
            <person name="Bunk B."/>
            <person name="Jeske O."/>
            <person name="Meyerdierks A."/>
            <person name="Storesund J.E."/>
            <person name="Kallscheuer N."/>
            <person name="Luecker S."/>
            <person name="Lage O.M."/>
            <person name="Pohl T."/>
            <person name="Merkel B.J."/>
            <person name="Hornburger P."/>
            <person name="Mueller R.-W."/>
            <person name="Bruemmer F."/>
            <person name="Labrenz M."/>
            <person name="Spormann A.M."/>
            <person name="Op Den Camp H."/>
            <person name="Overmann J."/>
            <person name="Amann R."/>
            <person name="Jetten M.S.M."/>
            <person name="Mascher T."/>
            <person name="Medema M.H."/>
            <person name="Devos D.P."/>
            <person name="Kaster A.-K."/>
            <person name="Ovreas L."/>
            <person name="Rohde M."/>
            <person name="Galperin M.Y."/>
            <person name="Jogler C."/>
        </authorList>
    </citation>
    <scope>NUCLEOTIDE SEQUENCE [LARGE SCALE GENOMIC DNA]</scope>
    <source>
        <strain evidence="2 3">Q31b</strain>
    </source>
</reference>
<evidence type="ECO:0000313" key="2">
    <source>
        <dbReference type="EMBL" id="TWU43342.1"/>
    </source>
</evidence>
<dbReference type="OrthoDB" id="285304at2"/>
<sequence>MNTIAKVISLIGLVVTVVPCLLYYFGRMDHETVKTVALVGTILWFLSTPLWMGRRLPVDAKHVEI</sequence>
<keyword evidence="1" id="KW-0812">Transmembrane</keyword>
<feature type="transmembrane region" description="Helical" evidence="1">
    <location>
        <begin position="7"/>
        <end position="26"/>
    </location>
</feature>
<keyword evidence="1" id="KW-1133">Transmembrane helix</keyword>
<name>A0A5C6E346_9BACT</name>
<proteinExistence type="predicted"/>
<evidence type="ECO:0000256" key="1">
    <source>
        <dbReference type="SAM" id="Phobius"/>
    </source>
</evidence>
<feature type="transmembrane region" description="Helical" evidence="1">
    <location>
        <begin position="32"/>
        <end position="52"/>
    </location>
</feature>
<protein>
    <submittedName>
        <fullName evidence="2">Uncharacterized protein</fullName>
    </submittedName>
</protein>
<accession>A0A5C6E346</accession>